<dbReference type="PANTHER" id="PTHR31170:SF25">
    <property type="entry name" value="BNAA09G04570D PROTEIN"/>
    <property type="match status" value="1"/>
</dbReference>
<comment type="caution">
    <text evidence="3">The sequence shown here is derived from an EMBL/GenBank/DDBJ whole genome shotgun (WGS) entry which is preliminary data.</text>
</comment>
<evidence type="ECO:0000313" key="4">
    <source>
        <dbReference type="Proteomes" id="UP000238479"/>
    </source>
</evidence>
<dbReference type="Pfam" id="PF03140">
    <property type="entry name" value="DUF247"/>
    <property type="match status" value="1"/>
</dbReference>
<sequence length="430" mass="49611">MESSSRSEGQSQTKDHISLEISPENGELVSHIKEKMEDIAVSVSIFTVPNEKKCAPDFVSIGPLHYKQVRDSKVSEDDKWRYCYALLSRKPNLGGSLDTCVKALKQMEHKARRCYSEDIKVPSDEFVQLMLIDSCFIIELFLKYSYKSLRSRRDPIFNRPGMLIDLRCNMVLLENQIPFFVIQRLFQLVPLPTQCTESLGELATRFFKYLIPGEYHREQEGYHLLDLIRHCILPTHPQLQSTGKKTPDYLDCAKKLKQAGVKFQCATAVHSFLDIKFTNGVFKMPPLLVHHCTETLLKNLIALEARHIGDDPVQHVTSYAYLLRCLIVSEKDVKLLRRKQILVHEEDKDEEVFKVLKKLCDQIDVKDFYYVRLFDDVGEFVKRTKKQKLKSKYHLNTPSAVTVLVVAILALLLTFVGAFFSILTFARHHV</sequence>
<organism evidence="3 4">
    <name type="scientific">Rosa chinensis</name>
    <name type="common">China rose</name>
    <dbReference type="NCBI Taxonomy" id="74649"/>
    <lineage>
        <taxon>Eukaryota</taxon>
        <taxon>Viridiplantae</taxon>
        <taxon>Streptophyta</taxon>
        <taxon>Embryophyta</taxon>
        <taxon>Tracheophyta</taxon>
        <taxon>Spermatophyta</taxon>
        <taxon>Magnoliopsida</taxon>
        <taxon>eudicotyledons</taxon>
        <taxon>Gunneridae</taxon>
        <taxon>Pentapetalae</taxon>
        <taxon>rosids</taxon>
        <taxon>fabids</taxon>
        <taxon>Rosales</taxon>
        <taxon>Rosaceae</taxon>
        <taxon>Rosoideae</taxon>
        <taxon>Rosoideae incertae sedis</taxon>
        <taxon>Rosa</taxon>
    </lineage>
</organism>
<dbReference type="STRING" id="74649.A0A2P6QZ66"/>
<feature type="region of interest" description="Disordered" evidence="1">
    <location>
        <begin position="1"/>
        <end position="20"/>
    </location>
</feature>
<evidence type="ECO:0000313" key="3">
    <source>
        <dbReference type="EMBL" id="PRQ39409.1"/>
    </source>
</evidence>
<evidence type="ECO:0000256" key="1">
    <source>
        <dbReference type="SAM" id="MobiDB-lite"/>
    </source>
</evidence>
<proteinExistence type="predicted"/>
<dbReference type="InterPro" id="IPR004158">
    <property type="entry name" value="DUF247_pln"/>
</dbReference>
<protein>
    <submittedName>
        <fullName evidence="3">Uncharacterized protein</fullName>
    </submittedName>
</protein>
<keyword evidence="2" id="KW-0472">Membrane</keyword>
<feature type="compositionally biased region" description="Polar residues" evidence="1">
    <location>
        <begin position="1"/>
        <end position="12"/>
    </location>
</feature>
<gene>
    <name evidence="3" type="ORF">RchiOBHm_Chr4g0424851</name>
</gene>
<reference evidence="3 4" key="1">
    <citation type="journal article" date="2018" name="Nat. Genet.">
        <title>The Rosa genome provides new insights in the design of modern roses.</title>
        <authorList>
            <person name="Bendahmane M."/>
        </authorList>
    </citation>
    <scope>NUCLEOTIDE SEQUENCE [LARGE SCALE GENOMIC DNA]</scope>
    <source>
        <strain evidence="4">cv. Old Blush</strain>
    </source>
</reference>
<keyword evidence="2" id="KW-1133">Transmembrane helix</keyword>
<evidence type="ECO:0000256" key="2">
    <source>
        <dbReference type="SAM" id="Phobius"/>
    </source>
</evidence>
<dbReference type="Gramene" id="PRQ39409">
    <property type="protein sequence ID" value="PRQ39409"/>
    <property type="gene ID" value="RchiOBHm_Chr4g0424851"/>
</dbReference>
<dbReference type="AlphaFoldDB" id="A0A2P6QZ66"/>
<feature type="transmembrane region" description="Helical" evidence="2">
    <location>
        <begin position="400"/>
        <end position="426"/>
    </location>
</feature>
<name>A0A2P6QZ66_ROSCH</name>
<dbReference type="OMA" id="WRYCYAL"/>
<dbReference type="Proteomes" id="UP000238479">
    <property type="component" value="Chromosome 4"/>
</dbReference>
<dbReference type="EMBL" id="PDCK01000042">
    <property type="protein sequence ID" value="PRQ39409.1"/>
    <property type="molecule type" value="Genomic_DNA"/>
</dbReference>
<accession>A0A2P6QZ66</accession>
<keyword evidence="4" id="KW-1185">Reference proteome</keyword>
<keyword evidence="2" id="KW-0812">Transmembrane</keyword>
<dbReference type="PANTHER" id="PTHR31170">
    <property type="entry name" value="BNAC04G53230D PROTEIN"/>
    <property type="match status" value="1"/>
</dbReference>